<feature type="domain" description="Calcineurin-like phosphoesterase" evidence="5">
    <location>
        <begin position="94"/>
        <end position="322"/>
    </location>
</feature>
<evidence type="ECO:0000256" key="4">
    <source>
        <dbReference type="SAM" id="SignalP"/>
    </source>
</evidence>
<keyword evidence="3" id="KW-1133">Transmembrane helix</keyword>
<proteinExistence type="predicted"/>
<dbReference type="Gene3D" id="3.90.780.10">
    <property type="entry name" value="5'-Nucleotidase, C-terminal domain"/>
    <property type="match status" value="1"/>
</dbReference>
<accession>A0A6N7VTV8</accession>
<dbReference type="GO" id="GO:0008768">
    <property type="term" value="F:UDP-sugar diphosphatase activity"/>
    <property type="evidence" value="ECO:0007669"/>
    <property type="project" value="TreeGrafter"/>
</dbReference>
<dbReference type="PANTHER" id="PTHR11575">
    <property type="entry name" value="5'-NUCLEOTIDASE-RELATED"/>
    <property type="match status" value="1"/>
</dbReference>
<evidence type="ECO:0000313" key="7">
    <source>
        <dbReference type="EMBL" id="MSS85207.1"/>
    </source>
</evidence>
<dbReference type="EMBL" id="VULO01000013">
    <property type="protein sequence ID" value="MSS85207.1"/>
    <property type="molecule type" value="Genomic_DNA"/>
</dbReference>
<evidence type="ECO:0000256" key="1">
    <source>
        <dbReference type="ARBA" id="ARBA00022729"/>
    </source>
</evidence>
<dbReference type="PANTHER" id="PTHR11575:SF24">
    <property type="entry name" value="5'-NUCLEOTIDASE"/>
    <property type="match status" value="1"/>
</dbReference>
<dbReference type="Proteomes" id="UP000470875">
    <property type="component" value="Unassembled WGS sequence"/>
</dbReference>
<dbReference type="SUPFAM" id="SSF55816">
    <property type="entry name" value="5'-nucleotidase (syn. UDP-sugar hydrolase), C-terminal domain"/>
    <property type="match status" value="1"/>
</dbReference>
<comment type="caution">
    <text evidence="7">The sequence shown here is derived from an EMBL/GenBank/DDBJ whole genome shotgun (WGS) entry which is preliminary data.</text>
</comment>
<evidence type="ECO:0000313" key="8">
    <source>
        <dbReference type="Proteomes" id="UP000470875"/>
    </source>
</evidence>
<organism evidence="7 8">
    <name type="scientific">Scrofimicrobium canadense</name>
    <dbReference type="NCBI Taxonomy" id="2652290"/>
    <lineage>
        <taxon>Bacteria</taxon>
        <taxon>Bacillati</taxon>
        <taxon>Actinomycetota</taxon>
        <taxon>Actinomycetes</taxon>
        <taxon>Actinomycetales</taxon>
        <taxon>Actinomycetaceae</taxon>
        <taxon>Scrofimicrobium</taxon>
    </lineage>
</organism>
<evidence type="ECO:0000256" key="3">
    <source>
        <dbReference type="SAM" id="Phobius"/>
    </source>
</evidence>
<feature type="chain" id="PRO_5026679748" evidence="4">
    <location>
        <begin position="31"/>
        <end position="782"/>
    </location>
</feature>
<evidence type="ECO:0000259" key="5">
    <source>
        <dbReference type="Pfam" id="PF00149"/>
    </source>
</evidence>
<dbReference type="InterPro" id="IPR029052">
    <property type="entry name" value="Metallo-depent_PP-like"/>
</dbReference>
<dbReference type="InterPro" id="IPR036907">
    <property type="entry name" value="5'-Nucleotdase_C_sf"/>
</dbReference>
<keyword evidence="8" id="KW-1185">Reference proteome</keyword>
<dbReference type="PRINTS" id="PR01607">
    <property type="entry name" value="APYRASEFAMLY"/>
</dbReference>
<feature type="transmembrane region" description="Helical" evidence="3">
    <location>
        <begin position="750"/>
        <end position="775"/>
    </location>
</feature>
<reference evidence="7 8" key="1">
    <citation type="submission" date="2019-08" db="EMBL/GenBank/DDBJ databases">
        <title>In-depth cultivation of the pig gut microbiome towards novel bacterial diversity and tailored functional studies.</title>
        <authorList>
            <person name="Wylensek D."/>
            <person name="Hitch T.C.A."/>
            <person name="Clavel T."/>
        </authorList>
    </citation>
    <scope>NUCLEOTIDE SEQUENCE [LARGE SCALE GENOMIC DNA]</scope>
    <source>
        <strain evidence="7 8">WB03_NA08</strain>
    </source>
</reference>
<dbReference type="InterPro" id="IPR004843">
    <property type="entry name" value="Calcineurin-like_PHP"/>
</dbReference>
<dbReference type="SUPFAM" id="SSF56300">
    <property type="entry name" value="Metallo-dependent phosphatases"/>
    <property type="match status" value="1"/>
</dbReference>
<dbReference type="GO" id="GO:0008253">
    <property type="term" value="F:5'-nucleotidase activity"/>
    <property type="evidence" value="ECO:0007669"/>
    <property type="project" value="TreeGrafter"/>
</dbReference>
<dbReference type="AlphaFoldDB" id="A0A6N7VTV8"/>
<keyword evidence="1 4" id="KW-0732">Signal</keyword>
<dbReference type="InterPro" id="IPR008334">
    <property type="entry name" value="5'-Nucleotdase_C"/>
</dbReference>
<dbReference type="GO" id="GO:0009166">
    <property type="term" value="P:nucleotide catabolic process"/>
    <property type="evidence" value="ECO:0007669"/>
    <property type="project" value="InterPro"/>
</dbReference>
<feature type="signal peptide" evidence="4">
    <location>
        <begin position="1"/>
        <end position="30"/>
    </location>
</feature>
<feature type="region of interest" description="Disordered" evidence="2">
    <location>
        <begin position="38"/>
        <end position="60"/>
    </location>
</feature>
<dbReference type="GO" id="GO:0030288">
    <property type="term" value="C:outer membrane-bounded periplasmic space"/>
    <property type="evidence" value="ECO:0007669"/>
    <property type="project" value="TreeGrafter"/>
</dbReference>
<feature type="domain" description="5'-Nucleotidase C-terminal" evidence="6">
    <location>
        <begin position="440"/>
        <end position="600"/>
    </location>
</feature>
<keyword evidence="3" id="KW-0812">Transmembrane</keyword>
<dbReference type="Pfam" id="PF02872">
    <property type="entry name" value="5_nucleotid_C"/>
    <property type="match status" value="1"/>
</dbReference>
<feature type="compositionally biased region" description="Low complexity" evidence="2">
    <location>
        <begin position="43"/>
        <end position="56"/>
    </location>
</feature>
<evidence type="ECO:0000256" key="2">
    <source>
        <dbReference type="SAM" id="MobiDB-lite"/>
    </source>
</evidence>
<sequence>MRLVPRWSSIATIASASALSLGALSTAAFAATAYENEIEDPTETSSQSGESSPMSGDVPAVDEISQQSGVVPQSHVVDPKQKIAPADIVELNLLNVNDFHGRIDGELSDDNTSLIKSSTVDFAWTIEQLRAEYGASNTAFLSAGDNVGASLFASSIDKDVPTIKLLNILGLQASAIGNHEFDGGWEDVRRIQNLMDAPILGANVYEAGSDVPALPEYTVLDVAGLRVGVIGAVTQETPSLVNPAMIAGLEFRDLVDAVNRVAQQLEADDRADIIVAEYHDGAAEGSSESNPEAQVAASETFARIVNDTSSNVDVIFTGHTHKEYAWAVPVPGSTDAMRPIVQTGSYGEYIGQVVLSVNAQTHEVEAFDARNVSVAAMVGETPMATLRENSVVEQAYQVILAALVKADDEGNRPTGLLGAPITRGYPEGGYWLPFEESGDSRAEASALGTLVADSLRDSLNGLESAPDLGVVNPGGLRTDLVPNDDGVITVAQARAVLPFNNELSIASLTGEQLITMLEQQWQRNADGSLPSRPYLQLGLSDNVSYTYSEIVDPGYDDGRTVGVINSLTINGHPVDPEQTYRVGTFAFLAAGGDNFRVFNEASSVLNTGFLDWESWLAYLASTSKTSPIEPDFARQGVETEGLTDTVWTAGETRTVTFSRMNIFSYGAPENTEAVLNLGDTEIATAPVVEGSVSFEFKVPDDLEGEVELWAEVNPSGTRVSVPVNVVTPATEPAITVTAAKAGNKEKGKNLAATGASVAMMLVLAGGVGAGGYLLVRRSHTIS</sequence>
<dbReference type="Pfam" id="PF00149">
    <property type="entry name" value="Metallophos"/>
    <property type="match status" value="1"/>
</dbReference>
<dbReference type="Gene3D" id="3.60.21.10">
    <property type="match status" value="1"/>
</dbReference>
<keyword evidence="3" id="KW-0472">Membrane</keyword>
<dbReference type="RefSeq" id="WP_154546255.1">
    <property type="nucleotide sequence ID" value="NZ_VULO01000013.1"/>
</dbReference>
<dbReference type="InterPro" id="IPR006179">
    <property type="entry name" value="5_nucleotidase/apyrase"/>
</dbReference>
<evidence type="ECO:0000259" key="6">
    <source>
        <dbReference type="Pfam" id="PF02872"/>
    </source>
</evidence>
<gene>
    <name evidence="7" type="ORF">FYJ24_10670</name>
</gene>
<protein>
    <submittedName>
        <fullName evidence="7">Bifunctional metallophosphatase/5'-nucleotidase</fullName>
    </submittedName>
</protein>
<name>A0A6N7VTV8_9ACTO</name>